<evidence type="ECO:0000313" key="4">
    <source>
        <dbReference type="EMBL" id="QEW02795.1"/>
    </source>
</evidence>
<feature type="region of interest" description="Disordered" evidence="1">
    <location>
        <begin position="1"/>
        <end position="20"/>
    </location>
</feature>
<feature type="transmembrane region" description="Helical" evidence="2">
    <location>
        <begin position="24"/>
        <end position="45"/>
    </location>
</feature>
<evidence type="ECO:0000256" key="1">
    <source>
        <dbReference type="SAM" id="MobiDB-lite"/>
    </source>
</evidence>
<proteinExistence type="predicted"/>
<dbReference type="InterPro" id="IPR050491">
    <property type="entry name" value="AmpC-like"/>
</dbReference>
<evidence type="ECO:0000259" key="3">
    <source>
        <dbReference type="Pfam" id="PF00144"/>
    </source>
</evidence>
<name>A0A5J6L2V3_9MICO</name>
<dbReference type="KEGG" id="mlz:F6J85_06540"/>
<dbReference type="EMBL" id="CP044232">
    <property type="protein sequence ID" value="QEW02795.1"/>
    <property type="molecule type" value="Genomic_DNA"/>
</dbReference>
<sequence>MDALTHTPTPSPTPDRRRAPRGRIALAATTAAVLVAGALAFGAAARTTAADPVESALEQRLQSLVDAGYPAALASVTRPDGTSIEVSAGDGDLSSDRKTPADAEVRIGSNTKMFVATVVMQLVEEGAVSLDEPIETYLPGVVAGDGIDGAAITVRDLLRQTSGLPESSEVVATDPFGMQDVYISGRDLLDIALAQPASFASGERWEYSNTNYILLGLLIERVAQRPLWEQIDERIVEPLRLEHTYLPVPGERELRGAHVEGYHADFPGELREITDMDPAFGWAAGAVVSTPTELNRFMQALFGGELVSAESVALMQDTVAADDPFHPDLGYGLGVQSYSLECGMVWGHGGDIPGTQTRNAVAPDGTAVTIAVTALPWAIADPADEAVLLPKYEVVMDVLDETLCDS</sequence>
<accession>A0A5J6L2V3</accession>
<protein>
    <submittedName>
        <fullName evidence="4">Beta-lactamase family protein</fullName>
    </submittedName>
</protein>
<dbReference type="InterPro" id="IPR012338">
    <property type="entry name" value="Beta-lactam/transpept-like"/>
</dbReference>
<organism evidence="4 5">
    <name type="scientific">Microbacterium lushaniae</name>
    <dbReference type="NCBI Taxonomy" id="2614639"/>
    <lineage>
        <taxon>Bacteria</taxon>
        <taxon>Bacillati</taxon>
        <taxon>Actinomycetota</taxon>
        <taxon>Actinomycetes</taxon>
        <taxon>Micrococcales</taxon>
        <taxon>Microbacteriaceae</taxon>
        <taxon>Microbacterium</taxon>
    </lineage>
</organism>
<reference evidence="5" key="1">
    <citation type="submission" date="2019-09" db="EMBL/GenBank/DDBJ databases">
        <title>Mumia zhuanghuii sp. nov. isolated from the intestinal contents of plateau pika (Ochotona curzoniae) in the Qinghai-Tibet plateau of China.</title>
        <authorList>
            <person name="Tian Z."/>
        </authorList>
    </citation>
    <scope>NUCLEOTIDE SEQUENCE [LARGE SCALE GENOMIC DNA]</scope>
    <source>
        <strain evidence="5">L-031</strain>
    </source>
</reference>
<dbReference type="RefSeq" id="WP_150924330.1">
    <property type="nucleotide sequence ID" value="NZ_CP044232.1"/>
</dbReference>
<evidence type="ECO:0000313" key="5">
    <source>
        <dbReference type="Proteomes" id="UP000325516"/>
    </source>
</evidence>
<keyword evidence="5" id="KW-1185">Reference proteome</keyword>
<dbReference type="PANTHER" id="PTHR46825">
    <property type="entry name" value="D-ALANYL-D-ALANINE-CARBOXYPEPTIDASE/ENDOPEPTIDASE AMPH"/>
    <property type="match status" value="1"/>
</dbReference>
<keyword evidence="2" id="KW-1133">Transmembrane helix</keyword>
<feature type="region of interest" description="Disordered" evidence="1">
    <location>
        <begin position="81"/>
        <end position="100"/>
    </location>
</feature>
<feature type="domain" description="Beta-lactamase-related" evidence="3">
    <location>
        <begin position="59"/>
        <end position="372"/>
    </location>
</feature>
<dbReference type="SUPFAM" id="SSF56601">
    <property type="entry name" value="beta-lactamase/transpeptidase-like"/>
    <property type="match status" value="1"/>
</dbReference>
<keyword evidence="2" id="KW-0812">Transmembrane</keyword>
<keyword evidence="2" id="KW-0472">Membrane</keyword>
<gene>
    <name evidence="4" type="ORF">F6J85_06540</name>
</gene>
<evidence type="ECO:0000256" key="2">
    <source>
        <dbReference type="SAM" id="Phobius"/>
    </source>
</evidence>
<dbReference type="Gene3D" id="3.40.710.10">
    <property type="entry name" value="DD-peptidase/beta-lactamase superfamily"/>
    <property type="match status" value="1"/>
</dbReference>
<dbReference type="AlphaFoldDB" id="A0A5J6L2V3"/>
<dbReference type="PANTHER" id="PTHR46825:SF7">
    <property type="entry name" value="D-ALANYL-D-ALANINE CARBOXYPEPTIDASE"/>
    <property type="match status" value="1"/>
</dbReference>
<dbReference type="Proteomes" id="UP000325516">
    <property type="component" value="Chromosome"/>
</dbReference>
<dbReference type="Pfam" id="PF00144">
    <property type="entry name" value="Beta-lactamase"/>
    <property type="match status" value="1"/>
</dbReference>
<dbReference type="InterPro" id="IPR001466">
    <property type="entry name" value="Beta-lactam-related"/>
</dbReference>